<keyword evidence="4" id="KW-1185">Reference proteome</keyword>
<dbReference type="InterPro" id="IPR013766">
    <property type="entry name" value="Thioredoxin_domain"/>
</dbReference>
<dbReference type="Gene3D" id="3.40.30.10">
    <property type="entry name" value="Glutaredoxin"/>
    <property type="match status" value="1"/>
</dbReference>
<name>S0G368_9BACT</name>
<dbReference type="AlphaFoldDB" id="S0G368"/>
<gene>
    <name evidence="3" type="primary">trxA1</name>
    <name evidence="3" type="ORF">Dpo_7c01010</name>
</gene>
<dbReference type="Pfam" id="PF00085">
    <property type="entry name" value="Thioredoxin"/>
    <property type="match status" value="1"/>
</dbReference>
<dbReference type="CDD" id="cd02947">
    <property type="entry name" value="TRX_family"/>
    <property type="match status" value="1"/>
</dbReference>
<proteinExistence type="predicted"/>
<dbReference type="PANTHER" id="PTHR45663">
    <property type="entry name" value="GEO12009P1"/>
    <property type="match status" value="1"/>
</dbReference>
<keyword evidence="1" id="KW-1133">Transmembrane helix</keyword>
<evidence type="ECO:0000259" key="2">
    <source>
        <dbReference type="PROSITE" id="PS51352"/>
    </source>
</evidence>
<protein>
    <submittedName>
        <fullName evidence="3">Thioredoxin TrxA</fullName>
    </submittedName>
</protein>
<dbReference type="GO" id="GO:0005829">
    <property type="term" value="C:cytosol"/>
    <property type="evidence" value="ECO:0007669"/>
    <property type="project" value="TreeGrafter"/>
</dbReference>
<reference evidence="3 4" key="1">
    <citation type="journal article" date="2013" name="Genome Announc.">
        <title>Draft Genome Sequence of Desulfotignum phosphitoxidans DSM 13687 Strain FiPS-3.</title>
        <authorList>
            <person name="Poehlein A."/>
            <person name="Daniel R."/>
            <person name="Simeonova D.D."/>
        </authorList>
    </citation>
    <scope>NUCLEOTIDE SEQUENCE [LARGE SCALE GENOMIC DNA]</scope>
    <source>
        <strain evidence="3 4">DSM 13687</strain>
    </source>
</reference>
<dbReference type="PROSITE" id="PS51352">
    <property type="entry name" value="THIOREDOXIN_2"/>
    <property type="match status" value="1"/>
</dbReference>
<comment type="caution">
    <text evidence="3">The sequence shown here is derived from an EMBL/GenBank/DDBJ whole genome shotgun (WGS) entry which is preliminary data.</text>
</comment>
<evidence type="ECO:0000313" key="4">
    <source>
        <dbReference type="Proteomes" id="UP000014216"/>
    </source>
</evidence>
<accession>S0G368</accession>
<keyword evidence="1" id="KW-0472">Membrane</keyword>
<dbReference type="PATRIC" id="fig|1286635.3.peg.3271"/>
<evidence type="ECO:0000256" key="1">
    <source>
        <dbReference type="SAM" id="Phobius"/>
    </source>
</evidence>
<dbReference type="PANTHER" id="PTHR45663:SF11">
    <property type="entry name" value="GEO12009P1"/>
    <property type="match status" value="1"/>
</dbReference>
<dbReference type="InterPro" id="IPR036249">
    <property type="entry name" value="Thioredoxin-like_sf"/>
</dbReference>
<dbReference type="RefSeq" id="WP_006967094.1">
    <property type="nucleotide sequence ID" value="NZ_APJX01000007.1"/>
</dbReference>
<sequence>MKQIRILVYIVIAIVAVTTLYNIQFKNKSTADRTSGTAESDVRYDFNDLPVKGMVTMIDLGATECVPCKMMAPILEKLETAYRDRAVIAFIDVWKHRDQAPRFGVRAIPTQVFFDPDGKEVYRHQGFMSEDAIVEQLTRMGVEKPAL</sequence>
<dbReference type="GO" id="GO:0015035">
    <property type="term" value="F:protein-disulfide reductase activity"/>
    <property type="evidence" value="ECO:0007669"/>
    <property type="project" value="TreeGrafter"/>
</dbReference>
<dbReference type="SUPFAM" id="SSF52833">
    <property type="entry name" value="Thioredoxin-like"/>
    <property type="match status" value="1"/>
</dbReference>
<keyword evidence="1" id="KW-0812">Transmembrane</keyword>
<dbReference type="EMBL" id="APJX01000007">
    <property type="protein sequence ID" value="EMS78627.1"/>
    <property type="molecule type" value="Genomic_DNA"/>
</dbReference>
<feature type="transmembrane region" description="Helical" evidence="1">
    <location>
        <begin position="6"/>
        <end position="23"/>
    </location>
</feature>
<dbReference type="GO" id="GO:0045454">
    <property type="term" value="P:cell redox homeostasis"/>
    <property type="evidence" value="ECO:0007669"/>
    <property type="project" value="TreeGrafter"/>
</dbReference>
<dbReference type="Proteomes" id="UP000014216">
    <property type="component" value="Unassembled WGS sequence"/>
</dbReference>
<evidence type="ECO:0000313" key="3">
    <source>
        <dbReference type="EMBL" id="EMS78627.1"/>
    </source>
</evidence>
<feature type="domain" description="Thioredoxin" evidence="2">
    <location>
        <begin position="20"/>
        <end position="142"/>
    </location>
</feature>
<organism evidence="3 4">
    <name type="scientific">Desulfotignum phosphitoxidans DSM 13687</name>
    <dbReference type="NCBI Taxonomy" id="1286635"/>
    <lineage>
        <taxon>Bacteria</taxon>
        <taxon>Pseudomonadati</taxon>
        <taxon>Thermodesulfobacteriota</taxon>
        <taxon>Desulfobacteria</taxon>
        <taxon>Desulfobacterales</taxon>
        <taxon>Desulfobacteraceae</taxon>
        <taxon>Desulfotignum</taxon>
    </lineage>
</organism>